<dbReference type="AlphaFoldDB" id="A0A0E9Q0F8"/>
<reference evidence="1" key="2">
    <citation type="journal article" date="2015" name="Fish Shellfish Immunol.">
        <title>Early steps in the European eel (Anguilla anguilla)-Vibrio vulnificus interaction in the gills: Role of the RtxA13 toxin.</title>
        <authorList>
            <person name="Callol A."/>
            <person name="Pajuelo D."/>
            <person name="Ebbesson L."/>
            <person name="Teles M."/>
            <person name="MacKenzie S."/>
            <person name="Amaro C."/>
        </authorList>
    </citation>
    <scope>NUCLEOTIDE SEQUENCE</scope>
</reference>
<reference evidence="1" key="1">
    <citation type="submission" date="2014-11" db="EMBL/GenBank/DDBJ databases">
        <authorList>
            <person name="Amaro Gonzalez C."/>
        </authorList>
    </citation>
    <scope>NUCLEOTIDE SEQUENCE</scope>
</reference>
<protein>
    <submittedName>
        <fullName evidence="1">Uncharacterized protein</fullName>
    </submittedName>
</protein>
<organism evidence="1">
    <name type="scientific">Anguilla anguilla</name>
    <name type="common">European freshwater eel</name>
    <name type="synonym">Muraena anguilla</name>
    <dbReference type="NCBI Taxonomy" id="7936"/>
    <lineage>
        <taxon>Eukaryota</taxon>
        <taxon>Metazoa</taxon>
        <taxon>Chordata</taxon>
        <taxon>Craniata</taxon>
        <taxon>Vertebrata</taxon>
        <taxon>Euteleostomi</taxon>
        <taxon>Actinopterygii</taxon>
        <taxon>Neopterygii</taxon>
        <taxon>Teleostei</taxon>
        <taxon>Anguilliformes</taxon>
        <taxon>Anguillidae</taxon>
        <taxon>Anguilla</taxon>
    </lineage>
</organism>
<evidence type="ECO:0000313" key="1">
    <source>
        <dbReference type="EMBL" id="JAH10007.1"/>
    </source>
</evidence>
<dbReference type="EMBL" id="GBXM01098570">
    <property type="protein sequence ID" value="JAH10007.1"/>
    <property type="molecule type" value="Transcribed_RNA"/>
</dbReference>
<name>A0A0E9Q0F8_ANGAN</name>
<proteinExistence type="predicted"/>
<sequence length="34" mass="4144">MIKSKYNVIILLYKHLHPAPHQQSFMFHKQHSLK</sequence>
<accession>A0A0E9Q0F8</accession>